<sequence length="352" mass="38835">MYRKLFIGICILTISLTMYGCGKTNSDELQINSSPYKRTEFLMGTVVTVKIYDADKETVLDRIFQTIETLANQLTSNDIDSEIANINHYAGEQPVEVSDSTLKLIVSGKDFSESVNGLFDITIGPLTSLWSIGFPDARKPGEEEIEKALSLIDYKKIEINEMEHKIYLQDKGMRLDLGAIAKGFITDEVNKLLEEEHVTTAIIDLGGNIYVKGLAPSGKQWTVGIQDPYSPRGTTIGNIQTTNKSVVTSGIYERFLEVEGVKYHHLLNPTDGYPFNNEIAGVTIISEESIDGDALSTSVFAMGLEAGMDYIESVAGVEAIFVSTDKQVFLTTGIANFELTSNAYRMGEMELK</sequence>
<reference evidence="14" key="1">
    <citation type="journal article" date="2019" name="Int. J. Syst. Evol. Microbiol.">
        <title>The Global Catalogue of Microorganisms (GCM) 10K type strain sequencing project: providing services to taxonomists for standard genome sequencing and annotation.</title>
        <authorList>
            <consortium name="The Broad Institute Genomics Platform"/>
            <consortium name="The Broad Institute Genome Sequencing Center for Infectious Disease"/>
            <person name="Wu L."/>
            <person name="Ma J."/>
        </authorList>
    </citation>
    <scope>NUCLEOTIDE SEQUENCE [LARGE SCALE GENOMIC DNA]</scope>
    <source>
        <strain evidence="14">CGMCC 1.12237</strain>
    </source>
</reference>
<protein>
    <recommendedName>
        <fullName evidence="3 11">FAD:protein FMN transferase</fullName>
        <ecNumber evidence="2 11">2.7.1.180</ecNumber>
    </recommendedName>
    <alternativeName>
        <fullName evidence="9 11">Flavin transferase</fullName>
    </alternativeName>
</protein>
<dbReference type="InterPro" id="IPR024932">
    <property type="entry name" value="ApbE"/>
</dbReference>
<feature type="signal peptide" evidence="12">
    <location>
        <begin position="1"/>
        <end position="20"/>
    </location>
</feature>
<comment type="similarity">
    <text evidence="11 12">Belongs to the ApbE family.</text>
</comment>
<evidence type="ECO:0000256" key="7">
    <source>
        <dbReference type="ARBA" id="ARBA00022827"/>
    </source>
</evidence>
<evidence type="ECO:0000256" key="9">
    <source>
        <dbReference type="ARBA" id="ARBA00031306"/>
    </source>
</evidence>
<keyword evidence="7 11" id="KW-0274">FAD</keyword>
<evidence type="ECO:0000256" key="10">
    <source>
        <dbReference type="ARBA" id="ARBA00048540"/>
    </source>
</evidence>
<dbReference type="GO" id="GO:0016740">
    <property type="term" value="F:transferase activity"/>
    <property type="evidence" value="ECO:0007669"/>
    <property type="project" value="UniProtKB-KW"/>
</dbReference>
<dbReference type="SUPFAM" id="SSF143631">
    <property type="entry name" value="ApbE-like"/>
    <property type="match status" value="1"/>
</dbReference>
<dbReference type="PANTHER" id="PTHR30040">
    <property type="entry name" value="THIAMINE BIOSYNTHESIS LIPOPROTEIN APBE"/>
    <property type="match status" value="1"/>
</dbReference>
<accession>A0ABW0LEL0</accession>
<evidence type="ECO:0000256" key="5">
    <source>
        <dbReference type="ARBA" id="ARBA00022679"/>
    </source>
</evidence>
<evidence type="ECO:0000256" key="4">
    <source>
        <dbReference type="ARBA" id="ARBA00022630"/>
    </source>
</evidence>
<evidence type="ECO:0000256" key="2">
    <source>
        <dbReference type="ARBA" id="ARBA00011955"/>
    </source>
</evidence>
<dbReference type="InterPro" id="IPR003374">
    <property type="entry name" value="ApbE-like_sf"/>
</dbReference>
<keyword evidence="5 11" id="KW-0808">Transferase</keyword>
<keyword evidence="8 11" id="KW-0460">Magnesium</keyword>
<dbReference type="Proteomes" id="UP001596147">
    <property type="component" value="Unassembled WGS sequence"/>
</dbReference>
<feature type="chain" id="PRO_5045000008" description="FAD:protein FMN transferase" evidence="12">
    <location>
        <begin position="21"/>
        <end position="352"/>
    </location>
</feature>
<dbReference type="PANTHER" id="PTHR30040:SF2">
    <property type="entry name" value="FAD:PROTEIN FMN TRANSFERASE"/>
    <property type="match status" value="1"/>
</dbReference>
<evidence type="ECO:0000256" key="1">
    <source>
        <dbReference type="ARBA" id="ARBA00001946"/>
    </source>
</evidence>
<dbReference type="PIRSF" id="PIRSF006268">
    <property type="entry name" value="ApbE"/>
    <property type="match status" value="1"/>
</dbReference>
<evidence type="ECO:0000256" key="6">
    <source>
        <dbReference type="ARBA" id="ARBA00022723"/>
    </source>
</evidence>
<proteinExistence type="inferred from homology"/>
<evidence type="ECO:0000313" key="14">
    <source>
        <dbReference type="Proteomes" id="UP001596147"/>
    </source>
</evidence>
<comment type="cofactor">
    <cofactor evidence="1 12">
        <name>Mg(2+)</name>
        <dbReference type="ChEBI" id="CHEBI:18420"/>
    </cofactor>
</comment>
<keyword evidence="12" id="KW-0997">Cell inner membrane</keyword>
<evidence type="ECO:0000313" key="13">
    <source>
        <dbReference type="EMBL" id="MFC5463397.1"/>
    </source>
</evidence>
<keyword evidence="4 11" id="KW-0285">Flavoprotein</keyword>
<evidence type="ECO:0000256" key="12">
    <source>
        <dbReference type="RuleBase" id="RU363002"/>
    </source>
</evidence>
<comment type="caution">
    <text evidence="13">The sequence shown here is derived from an EMBL/GenBank/DDBJ whole genome shotgun (WGS) entry which is preliminary data.</text>
</comment>
<gene>
    <name evidence="13" type="ORF">ACFPM4_01380</name>
</gene>
<keyword evidence="6 11" id="KW-0479">Metal-binding</keyword>
<keyword evidence="12" id="KW-1003">Cell membrane</keyword>
<keyword evidence="12" id="KW-0449">Lipoprotein</keyword>
<evidence type="ECO:0000256" key="11">
    <source>
        <dbReference type="PIRNR" id="PIRNR006268"/>
    </source>
</evidence>
<comment type="subcellular location">
    <subcellularLocation>
        <location evidence="12">Cell inner membrane</location>
        <topology evidence="12">Lipid-anchor</topology>
        <orientation evidence="12">Periplasmic side</orientation>
    </subcellularLocation>
</comment>
<dbReference type="EC" id="2.7.1.180" evidence="2 11"/>
<evidence type="ECO:0000256" key="8">
    <source>
        <dbReference type="ARBA" id="ARBA00022842"/>
    </source>
</evidence>
<keyword evidence="12" id="KW-0732">Signal</keyword>
<keyword evidence="14" id="KW-1185">Reference proteome</keyword>
<evidence type="ECO:0000256" key="3">
    <source>
        <dbReference type="ARBA" id="ARBA00016337"/>
    </source>
</evidence>
<keyword evidence="12" id="KW-0472">Membrane</keyword>
<dbReference type="Pfam" id="PF02424">
    <property type="entry name" value="ApbE"/>
    <property type="match status" value="1"/>
</dbReference>
<comment type="catalytic activity">
    <reaction evidence="10 11 12">
        <text>L-threonyl-[protein] + FAD = FMN-L-threonyl-[protein] + AMP + H(+)</text>
        <dbReference type="Rhea" id="RHEA:36847"/>
        <dbReference type="Rhea" id="RHEA-COMP:11060"/>
        <dbReference type="Rhea" id="RHEA-COMP:11061"/>
        <dbReference type="ChEBI" id="CHEBI:15378"/>
        <dbReference type="ChEBI" id="CHEBI:30013"/>
        <dbReference type="ChEBI" id="CHEBI:57692"/>
        <dbReference type="ChEBI" id="CHEBI:74257"/>
        <dbReference type="ChEBI" id="CHEBI:456215"/>
        <dbReference type="EC" id="2.7.1.180"/>
    </reaction>
</comment>
<dbReference type="PROSITE" id="PS51257">
    <property type="entry name" value="PROKAR_LIPOPROTEIN"/>
    <property type="match status" value="1"/>
</dbReference>
<dbReference type="RefSeq" id="WP_382346795.1">
    <property type="nucleotide sequence ID" value="NZ_JBHSMC010000001.1"/>
</dbReference>
<organism evidence="13 14">
    <name type="scientific">Lederbergia graminis</name>
    <dbReference type="NCBI Taxonomy" id="735518"/>
    <lineage>
        <taxon>Bacteria</taxon>
        <taxon>Bacillati</taxon>
        <taxon>Bacillota</taxon>
        <taxon>Bacilli</taxon>
        <taxon>Bacillales</taxon>
        <taxon>Bacillaceae</taxon>
        <taxon>Lederbergia</taxon>
    </lineage>
</organism>
<comment type="function">
    <text evidence="12">Flavin transferase that catalyzes the transfer of the FMN moiety of FAD and its covalent binding to the hydroxyl group of a threonine residue in a target flavoprotein.</text>
</comment>
<dbReference type="EMBL" id="JBHSMC010000001">
    <property type="protein sequence ID" value="MFC5463397.1"/>
    <property type="molecule type" value="Genomic_DNA"/>
</dbReference>
<name>A0ABW0LEL0_9BACI</name>
<dbReference type="Gene3D" id="3.10.520.10">
    <property type="entry name" value="ApbE-like domains"/>
    <property type="match status" value="1"/>
</dbReference>